<dbReference type="OrthoDB" id="9815110at2"/>
<dbReference type="PROSITE" id="PS50146">
    <property type="entry name" value="DAGK"/>
    <property type="match status" value="1"/>
</dbReference>
<feature type="domain" description="DAGKc" evidence="1">
    <location>
        <begin position="1"/>
        <end position="129"/>
    </location>
</feature>
<evidence type="ECO:0000313" key="3">
    <source>
        <dbReference type="Proteomes" id="UP000193862"/>
    </source>
</evidence>
<dbReference type="Proteomes" id="UP000193862">
    <property type="component" value="Unassembled WGS sequence"/>
</dbReference>
<accession>A0A1Y5TI12</accession>
<dbReference type="Gene3D" id="2.60.200.40">
    <property type="match status" value="1"/>
</dbReference>
<reference evidence="2 3" key="1">
    <citation type="submission" date="2017-03" db="EMBL/GenBank/DDBJ databases">
        <authorList>
            <person name="Afonso C.L."/>
            <person name="Miller P.J."/>
            <person name="Scott M.A."/>
            <person name="Spackman E."/>
            <person name="Goraichik I."/>
            <person name="Dimitrov K.M."/>
            <person name="Suarez D.L."/>
            <person name="Swayne D.E."/>
        </authorList>
    </citation>
    <scope>NUCLEOTIDE SEQUENCE [LARGE SCALE GENOMIC DNA]</scope>
    <source>
        <strain evidence="2 3">CECT 8620</strain>
    </source>
</reference>
<dbReference type="AlphaFoldDB" id="A0A1Y5TI12"/>
<dbReference type="InterPro" id="IPR017438">
    <property type="entry name" value="ATP-NAD_kinase_N"/>
</dbReference>
<dbReference type="InterPro" id="IPR050187">
    <property type="entry name" value="Lipid_Phosphate_FormReg"/>
</dbReference>
<dbReference type="SUPFAM" id="SSF111331">
    <property type="entry name" value="NAD kinase/diacylglycerol kinase-like"/>
    <property type="match status" value="1"/>
</dbReference>
<keyword evidence="3" id="KW-1185">Reference proteome</keyword>
<evidence type="ECO:0000313" key="2">
    <source>
        <dbReference type="EMBL" id="SLN60814.1"/>
    </source>
</evidence>
<dbReference type="RefSeq" id="WP_085837525.1">
    <property type="nucleotide sequence ID" value="NZ_FWFS01000010.1"/>
</dbReference>
<dbReference type="PANTHER" id="PTHR12358">
    <property type="entry name" value="SPHINGOSINE KINASE"/>
    <property type="match status" value="1"/>
</dbReference>
<name>A0A1Y5TI12_9RHOB</name>
<dbReference type="SMART" id="SM00046">
    <property type="entry name" value="DAGKc"/>
    <property type="match status" value="1"/>
</dbReference>
<proteinExistence type="predicted"/>
<dbReference type="EMBL" id="FWFS01000010">
    <property type="protein sequence ID" value="SLN60814.1"/>
    <property type="molecule type" value="Genomic_DNA"/>
</dbReference>
<dbReference type="InterPro" id="IPR001206">
    <property type="entry name" value="Diacylglycerol_kinase_cat_dom"/>
</dbReference>
<dbReference type="Pfam" id="PF00781">
    <property type="entry name" value="DAGK_cat"/>
    <property type="match status" value="1"/>
</dbReference>
<keyword evidence="2" id="KW-0808">Transferase</keyword>
<dbReference type="PANTHER" id="PTHR12358:SF54">
    <property type="entry name" value="SPHINGOSINE KINASE RELATED PROTEIN"/>
    <property type="match status" value="1"/>
</dbReference>
<dbReference type="Gene3D" id="3.40.50.10330">
    <property type="entry name" value="Probable inorganic polyphosphate/atp-NAD kinase, domain 1"/>
    <property type="match status" value="1"/>
</dbReference>
<dbReference type="EC" id="2.7.1.107" evidence="2"/>
<dbReference type="GO" id="GO:0004143">
    <property type="term" value="F:ATP-dependent diacylglycerol kinase activity"/>
    <property type="evidence" value="ECO:0007669"/>
    <property type="project" value="UniProtKB-EC"/>
</dbReference>
<keyword evidence="2" id="KW-0418">Kinase</keyword>
<protein>
    <submittedName>
        <fullName evidence="2">Diacylglycerol kinase</fullName>
        <ecNumber evidence="2">2.7.1.107</ecNumber>
    </submittedName>
</protein>
<gene>
    <name evidence="2" type="primary">dagK</name>
    <name evidence="2" type="ORF">AQS8620_02755</name>
</gene>
<sequence>MTRICVVLNAGSGRKQAQSLCESVAAAFEAQGCPAQLRLAEGAEIPKVAQQVAREGFEIVVAAGGDGTICAVASALSGSGGTLGILPMGTFNYFARSLDLPLDDIEAAVAVICAGAKRPLGYARVNGEVFLNNASLGTYPAILKEREAIYDKWGRSRVAAYWSVVKTLLGLRSQMRLRLVAQSAQGPISHDLATPLVFVMNNAFQLEAMGLPGKEHIAAGNLLAFVAPKVGRWGMIRIALALAVGRARNHRHFEMIAAPSLTLEETGSRKHRPRRIARDGERAMLAAPFRFELCRDDLSVMVPQTRAQDLR</sequence>
<dbReference type="InterPro" id="IPR016064">
    <property type="entry name" value="NAD/diacylglycerol_kinase_sf"/>
</dbReference>
<evidence type="ECO:0000259" key="1">
    <source>
        <dbReference type="PROSITE" id="PS50146"/>
    </source>
</evidence>
<organism evidence="2 3">
    <name type="scientific">Aquimixticola soesokkakensis</name>
    <dbReference type="NCBI Taxonomy" id="1519096"/>
    <lineage>
        <taxon>Bacteria</taxon>
        <taxon>Pseudomonadati</taxon>
        <taxon>Pseudomonadota</taxon>
        <taxon>Alphaproteobacteria</taxon>
        <taxon>Rhodobacterales</taxon>
        <taxon>Paracoccaceae</taxon>
        <taxon>Aquimixticola</taxon>
    </lineage>
</organism>